<dbReference type="Proteomes" id="UP000325291">
    <property type="component" value="Unassembled WGS sequence"/>
</dbReference>
<evidence type="ECO:0000313" key="10">
    <source>
        <dbReference type="EMBL" id="KAA0909290.1"/>
    </source>
</evidence>
<evidence type="ECO:0000256" key="5">
    <source>
        <dbReference type="ARBA" id="ARBA00022984"/>
    </source>
</evidence>
<dbReference type="PANTHER" id="PTHR32282:SF27">
    <property type="entry name" value="PENICILLIN-BINDING PROTEIN 1A"/>
    <property type="match status" value="1"/>
</dbReference>
<dbReference type="EMBL" id="VINQ01000134">
    <property type="protein sequence ID" value="KAA0909290.1"/>
    <property type="molecule type" value="Genomic_DNA"/>
</dbReference>
<keyword evidence="8" id="KW-0961">Cell wall biogenesis/degradation</keyword>
<dbReference type="SUPFAM" id="SSF56601">
    <property type="entry name" value="beta-lactamase/transpeptidase-like"/>
    <property type="match status" value="1"/>
</dbReference>
<keyword evidence="2" id="KW-0808">Transferase</keyword>
<keyword evidence="5" id="KW-0573">Peptidoglycan synthesis</keyword>
<comment type="caution">
    <text evidence="10">The sequence shown here is derived from an EMBL/GenBank/DDBJ whole genome shotgun (WGS) entry which is preliminary data.</text>
</comment>
<evidence type="ECO:0000256" key="7">
    <source>
        <dbReference type="ARBA" id="ARBA00023136"/>
    </source>
</evidence>
<dbReference type="InterPro" id="IPR001460">
    <property type="entry name" value="PCN-bd_Tpept"/>
</dbReference>
<name>A0A5A9YWN6_9RHOB</name>
<evidence type="ECO:0000256" key="2">
    <source>
        <dbReference type="ARBA" id="ARBA00022679"/>
    </source>
</evidence>
<evidence type="ECO:0000259" key="9">
    <source>
        <dbReference type="Pfam" id="PF00905"/>
    </source>
</evidence>
<dbReference type="InterPro" id="IPR012338">
    <property type="entry name" value="Beta-lactam/transpept-like"/>
</dbReference>
<dbReference type="AlphaFoldDB" id="A0A5A9YWN6"/>
<accession>A0A5A9YWN6</accession>
<evidence type="ECO:0000256" key="6">
    <source>
        <dbReference type="ARBA" id="ARBA00022989"/>
    </source>
</evidence>
<proteinExistence type="predicted"/>
<keyword evidence="7" id="KW-0472">Membrane</keyword>
<feature type="non-terminal residue" evidence="10">
    <location>
        <position position="1"/>
    </location>
</feature>
<evidence type="ECO:0000256" key="1">
    <source>
        <dbReference type="ARBA" id="ARBA00022676"/>
    </source>
</evidence>
<dbReference type="GO" id="GO:0008658">
    <property type="term" value="F:penicillin binding"/>
    <property type="evidence" value="ECO:0007669"/>
    <property type="project" value="InterPro"/>
</dbReference>
<reference evidence="10 11" key="1">
    <citation type="submission" date="2019-07" db="EMBL/GenBank/DDBJ databases">
        <title>Aquicoccus porphyridii gen. nov., sp. nov., isolated from a small marine red alga, Porphyridium marinum.</title>
        <authorList>
            <person name="Liu L."/>
        </authorList>
    </citation>
    <scope>NUCLEOTIDE SEQUENCE [LARGE SCALE GENOMIC DNA]</scope>
    <source>
        <strain evidence="10 11">L1 8-17</strain>
    </source>
</reference>
<feature type="non-terminal residue" evidence="10">
    <location>
        <position position="146"/>
    </location>
</feature>
<dbReference type="Gene3D" id="3.40.710.10">
    <property type="entry name" value="DD-peptidase/beta-lactamase superfamily"/>
    <property type="match status" value="1"/>
</dbReference>
<evidence type="ECO:0000256" key="8">
    <source>
        <dbReference type="ARBA" id="ARBA00023316"/>
    </source>
</evidence>
<keyword evidence="11" id="KW-1185">Reference proteome</keyword>
<organism evidence="10 11">
    <name type="scientific">Aquicoccus porphyridii</name>
    <dbReference type="NCBI Taxonomy" id="1852029"/>
    <lineage>
        <taxon>Bacteria</taxon>
        <taxon>Pseudomonadati</taxon>
        <taxon>Pseudomonadota</taxon>
        <taxon>Alphaproteobacteria</taxon>
        <taxon>Rhodobacterales</taxon>
        <taxon>Paracoccaceae</taxon>
        <taxon>Aquicoccus</taxon>
    </lineage>
</organism>
<keyword evidence="3" id="KW-0812">Transmembrane</keyword>
<evidence type="ECO:0000256" key="4">
    <source>
        <dbReference type="ARBA" id="ARBA00022960"/>
    </source>
</evidence>
<sequence>DQIRVQRQEDGTLRFVQIPAAQSALISLDPKDGAIRSLVGGFSFEQSNYNRAIQAKRQPGSSFKPFIYSAALDNGFTAASLVNDAPIVFVDEYLDKVWRPKNDTNTFLGPIPLREALYKSRNRVSIRVLQGLGIERAISYITKFGF</sequence>
<feature type="domain" description="Penicillin-binding protein transpeptidase" evidence="9">
    <location>
        <begin position="28"/>
        <end position="146"/>
    </location>
</feature>
<dbReference type="GO" id="GO:0008955">
    <property type="term" value="F:peptidoglycan glycosyltransferase activity"/>
    <property type="evidence" value="ECO:0007669"/>
    <property type="project" value="TreeGrafter"/>
</dbReference>
<dbReference type="GO" id="GO:0030288">
    <property type="term" value="C:outer membrane-bounded periplasmic space"/>
    <property type="evidence" value="ECO:0007669"/>
    <property type="project" value="TreeGrafter"/>
</dbReference>
<keyword evidence="6" id="KW-1133">Transmembrane helix</keyword>
<dbReference type="Pfam" id="PF00905">
    <property type="entry name" value="Transpeptidase"/>
    <property type="match status" value="1"/>
</dbReference>
<keyword evidence="1" id="KW-0328">Glycosyltransferase</keyword>
<keyword evidence="4" id="KW-0133">Cell shape</keyword>
<gene>
    <name evidence="10" type="ORF">FLO80_22110</name>
</gene>
<dbReference type="PANTHER" id="PTHR32282">
    <property type="entry name" value="BINDING PROTEIN TRANSPEPTIDASE, PUTATIVE-RELATED"/>
    <property type="match status" value="1"/>
</dbReference>
<evidence type="ECO:0000313" key="11">
    <source>
        <dbReference type="Proteomes" id="UP000325291"/>
    </source>
</evidence>
<evidence type="ECO:0000256" key="3">
    <source>
        <dbReference type="ARBA" id="ARBA00022692"/>
    </source>
</evidence>
<dbReference type="GO" id="GO:0071555">
    <property type="term" value="P:cell wall organization"/>
    <property type="evidence" value="ECO:0007669"/>
    <property type="project" value="UniProtKB-KW"/>
</dbReference>
<dbReference type="GO" id="GO:0008360">
    <property type="term" value="P:regulation of cell shape"/>
    <property type="evidence" value="ECO:0007669"/>
    <property type="project" value="UniProtKB-KW"/>
</dbReference>
<dbReference type="InterPro" id="IPR050396">
    <property type="entry name" value="Glycosyltr_51/Transpeptidase"/>
</dbReference>
<dbReference type="GO" id="GO:0009252">
    <property type="term" value="P:peptidoglycan biosynthetic process"/>
    <property type="evidence" value="ECO:0007669"/>
    <property type="project" value="UniProtKB-KW"/>
</dbReference>
<dbReference type="RefSeq" id="WP_281287069.1">
    <property type="nucleotide sequence ID" value="NZ_VINQ01000134.1"/>
</dbReference>
<protein>
    <submittedName>
        <fullName evidence="10">Peptidase</fullName>
    </submittedName>
</protein>